<keyword evidence="1" id="KW-1185">Reference proteome</keyword>
<gene>
    <name evidence="2" type="primary">LOC107027695</name>
</gene>
<evidence type="ECO:0000313" key="1">
    <source>
        <dbReference type="Proteomes" id="UP000694930"/>
    </source>
</evidence>
<accession>A0ABM1HE95</accession>
<organism evidence="1 2">
    <name type="scientific">Solanum pennellii</name>
    <name type="common">Tomato</name>
    <name type="synonym">Lycopersicon pennellii</name>
    <dbReference type="NCBI Taxonomy" id="28526"/>
    <lineage>
        <taxon>Eukaryota</taxon>
        <taxon>Viridiplantae</taxon>
        <taxon>Streptophyta</taxon>
        <taxon>Embryophyta</taxon>
        <taxon>Tracheophyta</taxon>
        <taxon>Spermatophyta</taxon>
        <taxon>Magnoliopsida</taxon>
        <taxon>eudicotyledons</taxon>
        <taxon>Gunneridae</taxon>
        <taxon>Pentapetalae</taxon>
        <taxon>asterids</taxon>
        <taxon>lamiids</taxon>
        <taxon>Solanales</taxon>
        <taxon>Solanaceae</taxon>
        <taxon>Solanoideae</taxon>
        <taxon>Solaneae</taxon>
        <taxon>Solanum</taxon>
        <taxon>Solanum subgen. Lycopersicon</taxon>
    </lineage>
</organism>
<protein>
    <submittedName>
        <fullName evidence="2">Uncharacterized protein LOC107027695</fullName>
    </submittedName>
</protein>
<dbReference type="PANTHER" id="PTHR48475:SF1">
    <property type="entry name" value="RNASE H TYPE-1 DOMAIN-CONTAINING PROTEIN"/>
    <property type="match status" value="1"/>
</dbReference>
<evidence type="ECO:0000313" key="2">
    <source>
        <dbReference type="RefSeq" id="XP_015084276.1"/>
    </source>
</evidence>
<reference evidence="2" key="2">
    <citation type="submission" date="2025-08" db="UniProtKB">
        <authorList>
            <consortium name="RefSeq"/>
        </authorList>
    </citation>
    <scope>IDENTIFICATION</scope>
</reference>
<sequence length="125" mass="14248">MIKHPDIDYTVPLDIELKEHPVYSFHVEAEPDGLPLYFHIKKYLESGTYPYDATANKKKSIPRMTLSFFLSGEILYRRTPDSGLLRCVDVVKAARLIEQIHAGVCGTHMNGSHWQERSFEPVTSG</sequence>
<dbReference type="GeneID" id="107027695"/>
<dbReference type="PANTHER" id="PTHR48475">
    <property type="entry name" value="RIBONUCLEASE H"/>
    <property type="match status" value="1"/>
</dbReference>
<name>A0ABM1HE95_SOLPN</name>
<reference evidence="1" key="1">
    <citation type="journal article" date="2014" name="Nat. Genet.">
        <title>The genome of the stress-tolerant wild tomato species Solanum pennellii.</title>
        <authorList>
            <person name="Bolger A."/>
            <person name="Scossa F."/>
            <person name="Bolger M.E."/>
            <person name="Lanz C."/>
            <person name="Maumus F."/>
            <person name="Tohge T."/>
            <person name="Quesneville H."/>
            <person name="Alseekh S."/>
            <person name="Sorensen I."/>
            <person name="Lichtenstein G."/>
            <person name="Fich E.A."/>
            <person name="Conte M."/>
            <person name="Keller H."/>
            <person name="Schneeberger K."/>
            <person name="Schwacke R."/>
            <person name="Ofner I."/>
            <person name="Vrebalov J."/>
            <person name="Xu Y."/>
            <person name="Osorio S."/>
            <person name="Aflitos S.A."/>
            <person name="Schijlen E."/>
            <person name="Jimenez-Gomez J.M."/>
            <person name="Ryngajllo M."/>
            <person name="Kimura S."/>
            <person name="Kumar R."/>
            <person name="Koenig D."/>
            <person name="Headland L.R."/>
            <person name="Maloof J.N."/>
            <person name="Sinha N."/>
            <person name="van Ham R.C."/>
            <person name="Lankhorst R.K."/>
            <person name="Mao L."/>
            <person name="Vogel A."/>
            <person name="Arsova B."/>
            <person name="Panstruga R."/>
            <person name="Fei Z."/>
            <person name="Rose J.K."/>
            <person name="Zamir D."/>
            <person name="Carrari F."/>
            <person name="Giovannoni J.J."/>
            <person name="Weigel D."/>
            <person name="Usadel B."/>
            <person name="Fernie A.R."/>
        </authorList>
    </citation>
    <scope>NUCLEOTIDE SEQUENCE [LARGE SCALE GENOMIC DNA]</scope>
    <source>
        <strain evidence="1">cv. LA0716</strain>
    </source>
</reference>
<proteinExistence type="predicted"/>
<dbReference type="RefSeq" id="XP_015084276.1">
    <property type="nucleotide sequence ID" value="XM_015228790.1"/>
</dbReference>
<dbReference type="Proteomes" id="UP000694930">
    <property type="component" value="Chromosome 8"/>
</dbReference>